<dbReference type="PANTHER" id="PTHR43088">
    <property type="entry name" value="SUBUNIT OF PYRUVATE:FLAVODOXIN OXIDOREDUCTASE-RELATED"/>
    <property type="match status" value="1"/>
</dbReference>
<dbReference type="Proteomes" id="UP001221217">
    <property type="component" value="Unassembled WGS sequence"/>
</dbReference>
<evidence type="ECO:0000313" key="5">
    <source>
        <dbReference type="Proteomes" id="UP001221217"/>
    </source>
</evidence>
<comment type="caution">
    <text evidence="4">The sequence shown here is derived from an EMBL/GenBank/DDBJ whole genome shotgun (WGS) entry which is preliminary data.</text>
</comment>
<dbReference type="SUPFAM" id="SSF52922">
    <property type="entry name" value="TK C-terminal domain-like"/>
    <property type="match status" value="1"/>
</dbReference>
<feature type="domain" description="Pyruvate flavodoxin/ferredoxin oxidoreductase pyrimidine binding" evidence="2">
    <location>
        <begin position="15"/>
        <end position="201"/>
    </location>
</feature>
<dbReference type="Pfam" id="PF01855">
    <property type="entry name" value="POR_N"/>
    <property type="match status" value="1"/>
</dbReference>
<dbReference type="InterPro" id="IPR002880">
    <property type="entry name" value="Pyrv_Fd/Flavodoxin_OxRdtase_N"/>
</dbReference>
<sequence length="353" mass="38624">MEKMLMKGNEAVGAAAIKAGCKYFFGYPITPQNELPEYMSRELPKNGGTYLQAESEIGAINMVFGAAGAGARVMTSSSSPGIALKQEGISYLCGAELPCVIVNMSRSGPGLGGIQPAQGDYFQATRGGGNGDYYTPVYAPASIQETVDLVQEAFDVADTYRTPVIILGDGMIGQMMESVEFKDIQKRRLPQKDWALKEHVEKGSKKLINSLYIKPEEMEPHLQKIFGKYDVIKKEEVRYEKFNCEGADVVAVAYGTVSRIVRNAIKKLEEDGIKLGLIRPITLWPFPFEAFDEISPETKAFLSVEMSMGQMIDDVKIANAGRLPVEFYGRPGGIVPKPIEVVDKVKEILGGAK</sequence>
<dbReference type="InterPro" id="IPR033412">
    <property type="entry name" value="PFOR_II"/>
</dbReference>
<dbReference type="InterPro" id="IPR009014">
    <property type="entry name" value="Transketo_C/PFOR_II"/>
</dbReference>
<keyword evidence="1" id="KW-0560">Oxidoreductase</keyword>
<evidence type="ECO:0000259" key="2">
    <source>
        <dbReference type="Pfam" id="PF01855"/>
    </source>
</evidence>
<dbReference type="PANTHER" id="PTHR43088:SF1">
    <property type="entry name" value="SUBUNIT OF PYRUVATE:FLAVODOXIN OXIDOREDUCTASE"/>
    <property type="match status" value="1"/>
</dbReference>
<dbReference type="AlphaFoldDB" id="A0AAJ1IAB0"/>
<dbReference type="Pfam" id="PF17147">
    <property type="entry name" value="PFOR_II"/>
    <property type="match status" value="1"/>
</dbReference>
<dbReference type="SUPFAM" id="SSF52518">
    <property type="entry name" value="Thiamin diphosphate-binding fold (THDP-binding)"/>
    <property type="match status" value="1"/>
</dbReference>
<gene>
    <name evidence="4" type="ORF">PQJ61_02410</name>
</gene>
<organism evidence="4 5">
    <name type="scientific">Candidatus Thalassospirochaeta sargassi</name>
    <dbReference type="NCBI Taxonomy" id="3119039"/>
    <lineage>
        <taxon>Bacteria</taxon>
        <taxon>Pseudomonadati</taxon>
        <taxon>Spirochaetota</taxon>
        <taxon>Spirochaetia</taxon>
        <taxon>Spirochaetales</taxon>
        <taxon>Spirochaetaceae</taxon>
        <taxon>Candidatus Thalassospirochaeta</taxon>
    </lineage>
</organism>
<proteinExistence type="predicted"/>
<evidence type="ECO:0000313" key="4">
    <source>
        <dbReference type="EMBL" id="MDC7225598.1"/>
    </source>
</evidence>
<protein>
    <submittedName>
        <fullName evidence="4">3-methyl-2-oxobutanoate dehydrogenase subunit VorB</fullName>
    </submittedName>
</protein>
<dbReference type="EMBL" id="JAQQAL010000008">
    <property type="protein sequence ID" value="MDC7225598.1"/>
    <property type="molecule type" value="Genomic_DNA"/>
</dbReference>
<dbReference type="InterPro" id="IPR052368">
    <property type="entry name" value="2-oxoacid_oxidoreductase"/>
</dbReference>
<dbReference type="GO" id="GO:0016491">
    <property type="term" value="F:oxidoreductase activity"/>
    <property type="evidence" value="ECO:0007669"/>
    <property type="project" value="UniProtKB-KW"/>
</dbReference>
<dbReference type="Gene3D" id="3.40.50.970">
    <property type="match status" value="1"/>
</dbReference>
<dbReference type="CDD" id="cd07034">
    <property type="entry name" value="TPP_PYR_PFOR_IOR-alpha_like"/>
    <property type="match status" value="1"/>
</dbReference>
<reference evidence="4 5" key="1">
    <citation type="submission" date="2022-12" db="EMBL/GenBank/DDBJ databases">
        <title>Metagenome assembled genome from gulf of manar.</title>
        <authorList>
            <person name="Kohli P."/>
            <person name="Pk S."/>
            <person name="Venkata Ramana C."/>
            <person name="Sasikala C."/>
        </authorList>
    </citation>
    <scope>NUCLEOTIDE SEQUENCE [LARGE SCALE GENOMIC DNA]</scope>
    <source>
        <strain evidence="4">JB008</strain>
    </source>
</reference>
<accession>A0AAJ1IAB0</accession>
<feature type="domain" description="Pyruvate:ferredoxin oxidoreductase core" evidence="3">
    <location>
        <begin position="247"/>
        <end position="339"/>
    </location>
</feature>
<evidence type="ECO:0000256" key="1">
    <source>
        <dbReference type="ARBA" id="ARBA00023002"/>
    </source>
</evidence>
<evidence type="ECO:0000259" key="3">
    <source>
        <dbReference type="Pfam" id="PF17147"/>
    </source>
</evidence>
<dbReference type="InterPro" id="IPR029061">
    <property type="entry name" value="THDP-binding"/>
</dbReference>
<dbReference type="NCBIfam" id="NF005507">
    <property type="entry name" value="PRK07119.1"/>
    <property type="match status" value="1"/>
</dbReference>
<dbReference type="Gene3D" id="3.40.50.920">
    <property type="match status" value="1"/>
</dbReference>
<name>A0AAJ1IAB0_9SPIO</name>